<evidence type="ECO:0000313" key="6">
    <source>
        <dbReference type="Proteomes" id="UP001595621"/>
    </source>
</evidence>
<accession>A0ABV7GCN4</accession>
<evidence type="ECO:0000256" key="1">
    <source>
        <dbReference type="RuleBase" id="RU004003"/>
    </source>
</evidence>
<comment type="caution">
    <text evidence="5">The sequence shown here is derived from an EMBL/GenBank/DDBJ whole genome shotgun (WGS) entry which is preliminary data.</text>
</comment>
<feature type="domain" description="Type II/III secretion system secretin-like" evidence="3">
    <location>
        <begin position="245"/>
        <end position="400"/>
    </location>
</feature>
<dbReference type="InterPro" id="IPR032789">
    <property type="entry name" value="T2SS-T3SS_pil_N"/>
</dbReference>
<evidence type="ECO:0000259" key="4">
    <source>
        <dbReference type="Pfam" id="PF13629"/>
    </source>
</evidence>
<dbReference type="InterPro" id="IPR004846">
    <property type="entry name" value="T2SS/T3SS_dom"/>
</dbReference>
<evidence type="ECO:0000256" key="2">
    <source>
        <dbReference type="SAM" id="SignalP"/>
    </source>
</evidence>
<dbReference type="Pfam" id="PF13629">
    <property type="entry name" value="T2SS-T3SS_pil_N"/>
    <property type="match status" value="1"/>
</dbReference>
<dbReference type="PANTHER" id="PTHR30332:SF17">
    <property type="entry name" value="TYPE IV PILIATION SYSTEM PROTEIN DR_0774-RELATED"/>
    <property type="match status" value="1"/>
</dbReference>
<dbReference type="InterPro" id="IPR001775">
    <property type="entry name" value="GspD/PilQ"/>
</dbReference>
<evidence type="ECO:0000259" key="3">
    <source>
        <dbReference type="Pfam" id="PF00263"/>
    </source>
</evidence>
<reference evidence="6" key="1">
    <citation type="journal article" date="2019" name="Int. J. Syst. Evol. Microbiol.">
        <title>The Global Catalogue of Microorganisms (GCM) 10K type strain sequencing project: providing services to taxonomists for standard genome sequencing and annotation.</title>
        <authorList>
            <consortium name="The Broad Institute Genomics Platform"/>
            <consortium name="The Broad Institute Genome Sequencing Center for Infectious Disease"/>
            <person name="Wu L."/>
            <person name="Ma J."/>
        </authorList>
    </citation>
    <scope>NUCLEOTIDE SEQUENCE [LARGE SCALE GENOMIC DNA]</scope>
    <source>
        <strain evidence="6">KCTC 52277</strain>
    </source>
</reference>
<proteinExistence type="inferred from homology"/>
<dbReference type="RefSeq" id="WP_248935449.1">
    <property type="nucleotide sequence ID" value="NZ_JAKILF010000002.1"/>
</dbReference>
<feature type="signal peptide" evidence="2">
    <location>
        <begin position="1"/>
        <end position="25"/>
    </location>
</feature>
<organism evidence="5 6">
    <name type="scientific">Shewanella submarina</name>
    <dbReference type="NCBI Taxonomy" id="2016376"/>
    <lineage>
        <taxon>Bacteria</taxon>
        <taxon>Pseudomonadati</taxon>
        <taxon>Pseudomonadota</taxon>
        <taxon>Gammaproteobacteria</taxon>
        <taxon>Alteromonadales</taxon>
        <taxon>Shewanellaceae</taxon>
        <taxon>Shewanella</taxon>
    </lineage>
</organism>
<protein>
    <submittedName>
        <fullName evidence="5">Type II and III secretion system protein family protein</fullName>
    </submittedName>
</protein>
<dbReference type="PANTHER" id="PTHR30332">
    <property type="entry name" value="PROBABLE GENERAL SECRETION PATHWAY PROTEIN D"/>
    <property type="match status" value="1"/>
</dbReference>
<keyword evidence="6" id="KW-1185">Reference proteome</keyword>
<gene>
    <name evidence="5" type="ORF">ACFOE0_03410</name>
</gene>
<dbReference type="Proteomes" id="UP001595621">
    <property type="component" value="Unassembled WGS sequence"/>
</dbReference>
<dbReference type="Pfam" id="PF00263">
    <property type="entry name" value="Secretin"/>
    <property type="match status" value="1"/>
</dbReference>
<dbReference type="EMBL" id="JBHRTD010000006">
    <property type="protein sequence ID" value="MFC3137231.1"/>
    <property type="molecule type" value="Genomic_DNA"/>
</dbReference>
<feature type="domain" description="Pilus formation protein N-terminal" evidence="4">
    <location>
        <begin position="26"/>
        <end position="87"/>
    </location>
</feature>
<comment type="similarity">
    <text evidence="1">Belongs to the bacterial secretin family.</text>
</comment>
<evidence type="ECO:0000313" key="5">
    <source>
        <dbReference type="EMBL" id="MFC3137231.1"/>
    </source>
</evidence>
<keyword evidence="2" id="KW-0732">Signal</keyword>
<name>A0ABV7GCN4_9GAMM</name>
<feature type="chain" id="PRO_5047499479" evidence="2">
    <location>
        <begin position="26"/>
        <end position="432"/>
    </location>
</feature>
<sequence length="432" mass="47456">MHCIKPIIFGCSLLLVLLFSTSASANRQINLYLGEVKSIHVGEVTRLAVGLDQLLGANILDNGELLLIPKAPGETQLHLWKTGEKKVTFNITILPAEASRVLRQIRSVFRSFDQVTFRHEAGIVLAEGKIRPEDAEMFQQNLQKFPSIMSFVRAEQLELKDMVKMDVKVLEINRSDGMQLGINWDNAISGPSLALVNNFKPTNFVYGSEDNPLLEVFGTSIPVNSSKSYSYAGIATGINSIINLLKEDGTARILAEPSLSTRTGQPASFHSGGAYPLAVLNEFGQPVVQMQEYGIQLDIEPNIDEHGNIISAVRAEMSSIDFSTIVQGVPGLLTRNTESVVNMKSGETLVISGLVKVEDSKSYEKIPYLGDIPVLGELFTSRNFQEGRSELIILVTPSIQQPLTELPEEIQRTLDDMSDIGAETSLNQQLID</sequence>
<dbReference type="PRINTS" id="PR00811">
    <property type="entry name" value="BCTERIALGSPD"/>
</dbReference>
<dbReference type="InterPro" id="IPR050810">
    <property type="entry name" value="Bact_Secretion_Sys_Channel"/>
</dbReference>